<dbReference type="Proteomes" id="UP000597507">
    <property type="component" value="Unassembled WGS sequence"/>
</dbReference>
<reference evidence="1 2" key="1">
    <citation type="journal article" date="2014" name="Int. J. Syst. Evol. Microbiol.">
        <title>Complete genome sequence of Corynebacterium casei LMG S-19264T (=DSM 44701T), isolated from a smear-ripened cheese.</title>
        <authorList>
            <consortium name="US DOE Joint Genome Institute (JGI-PGF)"/>
            <person name="Walter F."/>
            <person name="Albersmeier A."/>
            <person name="Kalinowski J."/>
            <person name="Ruckert C."/>
        </authorList>
    </citation>
    <scope>NUCLEOTIDE SEQUENCE [LARGE SCALE GENOMIC DNA]</scope>
    <source>
        <strain evidence="1 2">CGMCC 1.16330</strain>
    </source>
</reference>
<dbReference type="SUPFAM" id="SSF56529">
    <property type="entry name" value="FAH"/>
    <property type="match status" value="1"/>
</dbReference>
<sequence>MRQDWRPEDAARWLAEAVETGHPLAPLSPELAPGSVGEGERVALAVLEELGLAACGLRLAPGPGEGGAARSLAGPVIEGRLLPDNAAIALPALRHGAVSAAVVAVLGRDLPGGTEDKEPPAFAALHPAIDIAASRFREPPETPALVAADLGGLGFLVVGRAFASPPVAPIPVTLGPAGERRRRGAGAVPVDLHAALRPVAAAARRLGGLPAGALLVAAGLTAPPLAPQPGLALRAGFGTLGRVRVRFEAG</sequence>
<dbReference type="InterPro" id="IPR036663">
    <property type="entry name" value="Fumarylacetoacetase_C_sf"/>
</dbReference>
<proteinExistence type="predicted"/>
<evidence type="ECO:0000313" key="1">
    <source>
        <dbReference type="EMBL" id="GGG21341.1"/>
    </source>
</evidence>
<name>A0A8J2Z8M6_9PROT</name>
<dbReference type="AlphaFoldDB" id="A0A8J2Z8M6"/>
<gene>
    <name evidence="1" type="ORF">GCM10010964_06900</name>
</gene>
<dbReference type="GO" id="GO:0003824">
    <property type="term" value="F:catalytic activity"/>
    <property type="evidence" value="ECO:0007669"/>
    <property type="project" value="InterPro"/>
</dbReference>
<comment type="caution">
    <text evidence="1">The sequence shown here is derived from an EMBL/GenBank/DDBJ whole genome shotgun (WGS) entry which is preliminary data.</text>
</comment>
<accession>A0A8J2Z8M6</accession>
<dbReference type="EMBL" id="BMKS01000002">
    <property type="protein sequence ID" value="GGG21341.1"/>
    <property type="molecule type" value="Genomic_DNA"/>
</dbReference>
<evidence type="ECO:0008006" key="3">
    <source>
        <dbReference type="Google" id="ProtNLM"/>
    </source>
</evidence>
<dbReference type="Gene3D" id="3.90.850.10">
    <property type="entry name" value="Fumarylacetoacetase-like, C-terminal domain"/>
    <property type="match status" value="1"/>
</dbReference>
<keyword evidence="2" id="KW-1185">Reference proteome</keyword>
<organism evidence="1 2">
    <name type="scientific">Caldovatus sediminis</name>
    <dbReference type="NCBI Taxonomy" id="2041189"/>
    <lineage>
        <taxon>Bacteria</taxon>
        <taxon>Pseudomonadati</taxon>
        <taxon>Pseudomonadota</taxon>
        <taxon>Alphaproteobacteria</taxon>
        <taxon>Acetobacterales</taxon>
        <taxon>Roseomonadaceae</taxon>
        <taxon>Caldovatus</taxon>
    </lineage>
</organism>
<evidence type="ECO:0000313" key="2">
    <source>
        <dbReference type="Proteomes" id="UP000597507"/>
    </source>
</evidence>
<protein>
    <recommendedName>
        <fullName evidence="3">Hydratase</fullName>
    </recommendedName>
</protein>
<dbReference type="RefSeq" id="WP_188898508.1">
    <property type="nucleotide sequence ID" value="NZ_BMKS01000002.1"/>
</dbReference>